<evidence type="ECO:0000313" key="2">
    <source>
        <dbReference type="EMBL" id="SPR98905.1"/>
    </source>
</evidence>
<reference evidence="2 3" key="1">
    <citation type="submission" date="2018-01" db="EMBL/GenBank/DDBJ databases">
        <authorList>
            <person name="Gaut B.S."/>
            <person name="Morton B.R."/>
            <person name="Clegg M.T."/>
            <person name="Duvall M.R."/>
        </authorList>
    </citation>
    <scope>NUCLEOTIDE SEQUENCE [LARGE SCALE GENOMIC DNA]</scope>
    <source>
        <strain evidence="2">Cupriavidus taiwanensis cmp 52</strain>
    </source>
</reference>
<accession>A0A375J115</accession>
<gene>
    <name evidence="2" type="ORF">CBM2634_A60002</name>
</gene>
<organism evidence="2 3">
    <name type="scientific">Cupriavidus taiwanensis</name>
    <dbReference type="NCBI Taxonomy" id="164546"/>
    <lineage>
        <taxon>Bacteria</taxon>
        <taxon>Pseudomonadati</taxon>
        <taxon>Pseudomonadota</taxon>
        <taxon>Betaproteobacteria</taxon>
        <taxon>Burkholderiales</taxon>
        <taxon>Burkholderiaceae</taxon>
        <taxon>Cupriavidus</taxon>
    </lineage>
</organism>
<feature type="region of interest" description="Disordered" evidence="1">
    <location>
        <begin position="31"/>
        <end position="78"/>
    </location>
</feature>
<dbReference type="Proteomes" id="UP000256805">
    <property type="component" value="Unassembled WGS sequence"/>
</dbReference>
<dbReference type="AlphaFoldDB" id="A0A375J115"/>
<proteinExistence type="predicted"/>
<dbReference type="EMBL" id="OVTA01000028">
    <property type="protein sequence ID" value="SPR98905.1"/>
    <property type="molecule type" value="Genomic_DNA"/>
</dbReference>
<name>A0A375J115_9BURK</name>
<sequence length="78" mass="8485">MAHLRHREFFSPAPVCVAIIRVLIRLRPRAPAALPASSGQRQAPRYAAPTDELDSGHRAPPRAQPPGIRFLATRAPSA</sequence>
<protein>
    <submittedName>
        <fullName evidence="2">Uncharacterized protein</fullName>
    </submittedName>
</protein>
<evidence type="ECO:0000256" key="1">
    <source>
        <dbReference type="SAM" id="MobiDB-lite"/>
    </source>
</evidence>
<evidence type="ECO:0000313" key="3">
    <source>
        <dbReference type="Proteomes" id="UP000256805"/>
    </source>
</evidence>